<protein>
    <submittedName>
        <fullName evidence="2">Uncharacterized protein</fullName>
    </submittedName>
</protein>
<sequence>MPLAESRTRPRHKSRTWPLKNPLQGASRTGIKRAGPLDPVKMPRILYLIQSKSAISQKMRTLIVKEAPEYEMEKAAVEAGMSFMYEDGIYKVKRGLTTIDEIAMSIHLTM</sequence>
<gene>
    <name evidence="2" type="ORF">MBAV_001900</name>
</gene>
<organism evidence="2 3">
    <name type="scientific">Candidatus Magnetobacterium bavaricum</name>
    <dbReference type="NCBI Taxonomy" id="29290"/>
    <lineage>
        <taxon>Bacteria</taxon>
        <taxon>Pseudomonadati</taxon>
        <taxon>Nitrospirota</taxon>
        <taxon>Thermodesulfovibrionia</taxon>
        <taxon>Thermodesulfovibrionales</taxon>
        <taxon>Candidatus Magnetobacteriaceae</taxon>
        <taxon>Candidatus Magnetobacterium</taxon>
    </lineage>
</organism>
<accession>A0A0F3GVB1</accession>
<reference evidence="2 3" key="1">
    <citation type="submission" date="2015-02" db="EMBL/GenBank/DDBJ databases">
        <title>Single-cell genomics of uncultivated deep-branching MTB reveals a conserved set of magnetosome genes.</title>
        <authorList>
            <person name="Kolinko S."/>
            <person name="Richter M."/>
            <person name="Glockner F.O."/>
            <person name="Brachmann A."/>
            <person name="Schuler D."/>
        </authorList>
    </citation>
    <scope>NUCLEOTIDE SEQUENCE [LARGE SCALE GENOMIC DNA]</scope>
    <source>
        <strain evidence="2">TM-1</strain>
    </source>
</reference>
<dbReference type="AlphaFoldDB" id="A0A0F3GVB1"/>
<dbReference type="Gene3D" id="3.40.50.300">
    <property type="entry name" value="P-loop containing nucleotide triphosphate hydrolases"/>
    <property type="match status" value="1"/>
</dbReference>
<evidence type="ECO:0000313" key="3">
    <source>
        <dbReference type="Proteomes" id="UP000033423"/>
    </source>
</evidence>
<feature type="region of interest" description="Disordered" evidence="1">
    <location>
        <begin position="1"/>
        <end position="36"/>
    </location>
</feature>
<dbReference type="EMBL" id="LACI01000810">
    <property type="protein sequence ID" value="KJU85909.1"/>
    <property type="molecule type" value="Genomic_DNA"/>
</dbReference>
<evidence type="ECO:0000256" key="1">
    <source>
        <dbReference type="SAM" id="MobiDB-lite"/>
    </source>
</evidence>
<dbReference type="Proteomes" id="UP000033423">
    <property type="component" value="Unassembled WGS sequence"/>
</dbReference>
<proteinExistence type="predicted"/>
<name>A0A0F3GVB1_9BACT</name>
<evidence type="ECO:0000313" key="2">
    <source>
        <dbReference type="EMBL" id="KJU85909.1"/>
    </source>
</evidence>
<comment type="caution">
    <text evidence="2">The sequence shown here is derived from an EMBL/GenBank/DDBJ whole genome shotgun (WGS) entry which is preliminary data.</text>
</comment>
<keyword evidence="3" id="KW-1185">Reference proteome</keyword>
<dbReference type="InterPro" id="IPR027417">
    <property type="entry name" value="P-loop_NTPase"/>
</dbReference>